<dbReference type="InterPro" id="IPR011059">
    <property type="entry name" value="Metal-dep_hydrolase_composite"/>
</dbReference>
<comment type="caution">
    <text evidence="4">The sequence shown here is derived from an EMBL/GenBank/DDBJ whole genome shotgun (WGS) entry which is preliminary data.</text>
</comment>
<dbReference type="EMBL" id="BAABNP010000012">
    <property type="protein sequence ID" value="GAA5341710.1"/>
    <property type="molecule type" value="Genomic_DNA"/>
</dbReference>
<dbReference type="PANTHER" id="PTHR43794">
    <property type="entry name" value="AMINOHYDROLASE SSNA-RELATED"/>
    <property type="match status" value="1"/>
</dbReference>
<proteinExistence type="predicted"/>
<dbReference type="Proteomes" id="UP001498935">
    <property type="component" value="Unassembled WGS sequence"/>
</dbReference>
<evidence type="ECO:0000256" key="2">
    <source>
        <dbReference type="SAM" id="MobiDB-lite"/>
    </source>
</evidence>
<evidence type="ECO:0000313" key="5">
    <source>
        <dbReference type="Proteomes" id="UP001498935"/>
    </source>
</evidence>
<protein>
    <submittedName>
        <fullName evidence="4">8-oxoguanine deaminase</fullName>
    </submittedName>
</protein>
<feature type="region of interest" description="Disordered" evidence="2">
    <location>
        <begin position="16"/>
        <end position="38"/>
    </location>
</feature>
<dbReference type="SUPFAM" id="SSF51556">
    <property type="entry name" value="Metallo-dependent hydrolases"/>
    <property type="match status" value="1"/>
</dbReference>
<dbReference type="CDD" id="cd01298">
    <property type="entry name" value="ATZ_TRZ_like"/>
    <property type="match status" value="1"/>
</dbReference>
<dbReference type="Pfam" id="PF01979">
    <property type="entry name" value="Amidohydro_1"/>
    <property type="match status" value="1"/>
</dbReference>
<sequence>MSRIWLRNPLAVHLGGGTDRTGNGIEPSGGGTEPDAAGGIVVDTSTGTIVELVPSGGEPEGFGAGGIDEVVDASEHVITPGLINTHHHFYQTLTRAWAPVADLPLFGWLQNLYPVWARLTPKALDLATTVAMAELLESGCTTAADHHYLFPTGMDDAIDIQVDVARRLGMRAMLTRGSMSLGEKDGGLPPQQTVQDAEVILADSRRLVETYHERGAGAQIQIGLAPCSPFSVTTDLMRESAALANELDVRLHTHLAETLDEEDFCRERFGLRTVDYLDSVGWLSDRTWLAHGVHFDDEEIVRLGAAGVSVAHCPTSNMRLASGIARAVELEDAGVAVGLGVDGSASNDASNLIREVRQALYIQRLRYGAEAVTCDRVLDWATRGSAAALGRTDIGRIAVGAQADLALFRLDGLAFSGSHDPIPALVLCGAERADRVMIAGDWRVIDGNAIGADGQALDKEALIAAHQAEARRLVAG</sequence>
<dbReference type="Gene3D" id="3.20.20.140">
    <property type="entry name" value="Metal-dependent hydrolases"/>
    <property type="match status" value="1"/>
</dbReference>
<dbReference type="NCBIfam" id="NF006055">
    <property type="entry name" value="PRK08203.1"/>
    <property type="match status" value="1"/>
</dbReference>
<evidence type="ECO:0000259" key="3">
    <source>
        <dbReference type="Pfam" id="PF01979"/>
    </source>
</evidence>
<dbReference type="InterPro" id="IPR006680">
    <property type="entry name" value="Amidohydro-rel"/>
</dbReference>
<feature type="domain" description="Amidohydrolase-related" evidence="3">
    <location>
        <begin position="77"/>
        <end position="441"/>
    </location>
</feature>
<accession>A0ABP9U276</accession>
<dbReference type="SUPFAM" id="SSF51338">
    <property type="entry name" value="Composite domain of metallo-dependent hydrolases"/>
    <property type="match status" value="1"/>
</dbReference>
<dbReference type="RefSeq" id="WP_342038689.1">
    <property type="nucleotide sequence ID" value="NZ_BAABBK010000013.1"/>
</dbReference>
<gene>
    <name evidence="4" type="ORF">KACC15558_27510</name>
</gene>
<dbReference type="InterPro" id="IPR050287">
    <property type="entry name" value="MTA/SAH_deaminase"/>
</dbReference>
<dbReference type="InterPro" id="IPR032466">
    <property type="entry name" value="Metal_Hydrolase"/>
</dbReference>
<reference evidence="4 5" key="1">
    <citation type="submission" date="2024-02" db="EMBL/GenBank/DDBJ databases">
        <title>Characterization of antibiotic resistant novel bacterial strains and their environmental applications.</title>
        <authorList>
            <person name="Manzoor S."/>
            <person name="Abbas S."/>
            <person name="Arshad M."/>
            <person name="Li W.J."/>
            <person name="Ahmed I."/>
        </authorList>
    </citation>
    <scope>NUCLEOTIDE SEQUENCE [LARGE SCALE GENOMIC DNA]</scope>
    <source>
        <strain evidence="4 5">KACC 15558</strain>
    </source>
</reference>
<keyword evidence="1" id="KW-0378">Hydrolase</keyword>
<evidence type="ECO:0000256" key="1">
    <source>
        <dbReference type="ARBA" id="ARBA00022801"/>
    </source>
</evidence>
<name>A0ABP9U276_9MICO</name>
<dbReference type="Gene3D" id="2.30.40.10">
    <property type="entry name" value="Urease, subunit C, domain 1"/>
    <property type="match status" value="1"/>
</dbReference>
<organism evidence="4 5">
    <name type="scientific">Brevibacterium ammoniilyticum</name>
    <dbReference type="NCBI Taxonomy" id="1046555"/>
    <lineage>
        <taxon>Bacteria</taxon>
        <taxon>Bacillati</taxon>
        <taxon>Actinomycetota</taxon>
        <taxon>Actinomycetes</taxon>
        <taxon>Micrococcales</taxon>
        <taxon>Brevibacteriaceae</taxon>
        <taxon>Brevibacterium</taxon>
    </lineage>
</organism>
<keyword evidence="5" id="KW-1185">Reference proteome</keyword>
<dbReference type="PANTHER" id="PTHR43794:SF11">
    <property type="entry name" value="AMIDOHYDROLASE-RELATED DOMAIN-CONTAINING PROTEIN"/>
    <property type="match status" value="1"/>
</dbReference>
<evidence type="ECO:0000313" key="4">
    <source>
        <dbReference type="EMBL" id="GAA5341710.1"/>
    </source>
</evidence>